<sequence length="153" mass="15647">MAAAAASAHFADALGRPLLLLVGGDRRGAAGRQVLHVRLEAGLDLGAAGRVGAAIIHVVAGAVLLERLAGRGLLGVCGNRAEAQADGQEDRLGRGHGCPCRYPVIARAGRAVIGAAPGRQGWRDFGADVPNLRHPRSSRCPRATSAGKVLVSE</sequence>
<proteinExistence type="predicted"/>
<dbReference type="Proteomes" id="UP000594638">
    <property type="component" value="Unassembled WGS sequence"/>
</dbReference>
<organism evidence="1 2">
    <name type="scientific">Olea europaea subsp. europaea</name>
    <dbReference type="NCBI Taxonomy" id="158383"/>
    <lineage>
        <taxon>Eukaryota</taxon>
        <taxon>Viridiplantae</taxon>
        <taxon>Streptophyta</taxon>
        <taxon>Embryophyta</taxon>
        <taxon>Tracheophyta</taxon>
        <taxon>Spermatophyta</taxon>
        <taxon>Magnoliopsida</taxon>
        <taxon>eudicotyledons</taxon>
        <taxon>Gunneridae</taxon>
        <taxon>Pentapetalae</taxon>
        <taxon>asterids</taxon>
        <taxon>lamiids</taxon>
        <taxon>Lamiales</taxon>
        <taxon>Oleaceae</taxon>
        <taxon>Oleeae</taxon>
        <taxon>Olea</taxon>
    </lineage>
</organism>
<gene>
    <name evidence="1" type="ORF">OLEA9_A117471</name>
</gene>
<dbReference type="AlphaFoldDB" id="A0A8S0ULB2"/>
<feature type="non-terminal residue" evidence="1">
    <location>
        <position position="153"/>
    </location>
</feature>
<evidence type="ECO:0000313" key="1">
    <source>
        <dbReference type="EMBL" id="CAA3019330.1"/>
    </source>
</evidence>
<comment type="caution">
    <text evidence="1">The sequence shown here is derived from an EMBL/GenBank/DDBJ whole genome shotgun (WGS) entry which is preliminary data.</text>
</comment>
<dbReference type="Gramene" id="OE9A117471T1">
    <property type="protein sequence ID" value="OE9A117471C1"/>
    <property type="gene ID" value="OE9A117471"/>
</dbReference>
<keyword evidence="2" id="KW-1185">Reference proteome</keyword>
<protein>
    <submittedName>
        <fullName evidence="1">Uncharacterized protein</fullName>
    </submittedName>
</protein>
<reference evidence="1 2" key="1">
    <citation type="submission" date="2019-12" db="EMBL/GenBank/DDBJ databases">
        <authorList>
            <person name="Alioto T."/>
            <person name="Alioto T."/>
            <person name="Gomez Garrido J."/>
        </authorList>
    </citation>
    <scope>NUCLEOTIDE SEQUENCE [LARGE SCALE GENOMIC DNA]</scope>
</reference>
<evidence type="ECO:0000313" key="2">
    <source>
        <dbReference type="Proteomes" id="UP000594638"/>
    </source>
</evidence>
<accession>A0A8S0ULB2</accession>
<dbReference type="EMBL" id="CACTIH010008191">
    <property type="protein sequence ID" value="CAA3019330.1"/>
    <property type="molecule type" value="Genomic_DNA"/>
</dbReference>
<name>A0A8S0ULB2_OLEEU</name>